<name>A0ACD1FT11_9EURO</name>
<gene>
    <name evidence="1" type="ORF">BO95DRAFT_448184</name>
</gene>
<organism evidence="1 2">
    <name type="scientific">Aspergillus brunneoviolaceus CBS 621.78</name>
    <dbReference type="NCBI Taxonomy" id="1450534"/>
    <lineage>
        <taxon>Eukaryota</taxon>
        <taxon>Fungi</taxon>
        <taxon>Dikarya</taxon>
        <taxon>Ascomycota</taxon>
        <taxon>Pezizomycotina</taxon>
        <taxon>Eurotiomycetes</taxon>
        <taxon>Eurotiomycetidae</taxon>
        <taxon>Eurotiales</taxon>
        <taxon>Aspergillaceae</taxon>
        <taxon>Aspergillus</taxon>
        <taxon>Aspergillus subgen. Circumdati</taxon>
    </lineage>
</organism>
<protein>
    <submittedName>
        <fullName evidence="1">Uncharacterized protein</fullName>
    </submittedName>
</protein>
<evidence type="ECO:0000313" key="1">
    <source>
        <dbReference type="EMBL" id="RAH40097.1"/>
    </source>
</evidence>
<dbReference type="Proteomes" id="UP000249057">
    <property type="component" value="Unassembled WGS sequence"/>
</dbReference>
<sequence length="105" mass="11873">MFLRLPSSLLLSASPIILHPSSILPSSSHLPIFPIFPIFPISLFLVLFLFLIPLNLQQPPLPPFSPPPHHYPNLFSRSSNPLFWRRSLACCASMPPRPYLLRPPP</sequence>
<reference evidence="1" key="1">
    <citation type="submission" date="2018-02" db="EMBL/GenBank/DDBJ databases">
        <title>The genomes of Aspergillus section Nigri reveals drivers in fungal speciation.</title>
        <authorList>
            <consortium name="DOE Joint Genome Institute"/>
            <person name="Vesth T.C."/>
            <person name="Nybo J."/>
            <person name="Theobald S."/>
            <person name="Brandl J."/>
            <person name="Frisvad J.C."/>
            <person name="Nielsen K.F."/>
            <person name="Lyhne E.K."/>
            <person name="Kogle M.E."/>
            <person name="Kuo A."/>
            <person name="Riley R."/>
            <person name="Clum A."/>
            <person name="Nolan M."/>
            <person name="Lipzen A."/>
            <person name="Salamov A."/>
            <person name="Henrissat B."/>
            <person name="Wiebenga A."/>
            <person name="De vries R.P."/>
            <person name="Grigoriev I.V."/>
            <person name="Mortensen U.H."/>
            <person name="Andersen M.R."/>
            <person name="Baker S.E."/>
        </authorList>
    </citation>
    <scope>NUCLEOTIDE SEQUENCE</scope>
    <source>
        <strain evidence="1">CBS 621.78</strain>
    </source>
</reference>
<dbReference type="EMBL" id="KZ825419">
    <property type="protein sequence ID" value="RAH40097.1"/>
    <property type="molecule type" value="Genomic_DNA"/>
</dbReference>
<keyword evidence="2" id="KW-1185">Reference proteome</keyword>
<proteinExistence type="predicted"/>
<evidence type="ECO:0000313" key="2">
    <source>
        <dbReference type="Proteomes" id="UP000249057"/>
    </source>
</evidence>
<accession>A0ACD1FT11</accession>